<dbReference type="Proteomes" id="UP001107558">
    <property type="component" value="Chromosome 3"/>
</dbReference>
<feature type="compositionally biased region" description="Low complexity" evidence="1">
    <location>
        <begin position="217"/>
        <end position="234"/>
    </location>
</feature>
<evidence type="ECO:0000256" key="1">
    <source>
        <dbReference type="SAM" id="MobiDB-lite"/>
    </source>
</evidence>
<keyword evidence="2" id="KW-0732">Signal</keyword>
<evidence type="ECO:0000256" key="2">
    <source>
        <dbReference type="SAM" id="SignalP"/>
    </source>
</evidence>
<evidence type="ECO:0000313" key="3">
    <source>
        <dbReference type="EMBL" id="KAG5673783.1"/>
    </source>
</evidence>
<sequence length="351" mass="38888">MVQSSVIGFFILGCLLINCTLGLEKNKTENDDQKTVKKRGIFHLGVHPNFHHVPHVHLPRFPVITKIPIAPTVIAKPILPPPIPVTPSLFPASVTPYHITPGDAVVTSFSATYPRFPIFSKTIVPAVLPPHHHHHHFDPHFHVAATKPIIPVAVPFPGIRQPKIPIYINPNPIKPVLFNPIKPHFHPIAPTPTFVPIPIPSNPPMLPGISSINNNNQLSTTQETQHSEQQQISASIGSGSWQPIFMLTKPSQQQVSFIDKKHSAPFNYHATLSQKIPSNNLISGQGTVSNQLAQQLALYQNHHQQLLNEHQDSFPYSPATYQAEKFTQSYDLPSNDGSFNGLSSYQVPLHQ</sequence>
<name>A0A9J6BV52_POLVA</name>
<gene>
    <name evidence="3" type="ORF">PVAND_003803</name>
</gene>
<proteinExistence type="predicted"/>
<dbReference type="EMBL" id="JADBJN010000003">
    <property type="protein sequence ID" value="KAG5673783.1"/>
    <property type="molecule type" value="Genomic_DNA"/>
</dbReference>
<feature type="signal peptide" evidence="2">
    <location>
        <begin position="1"/>
        <end position="22"/>
    </location>
</feature>
<feature type="region of interest" description="Disordered" evidence="1">
    <location>
        <begin position="214"/>
        <end position="234"/>
    </location>
</feature>
<dbReference type="AlphaFoldDB" id="A0A9J6BV52"/>
<reference evidence="3" key="1">
    <citation type="submission" date="2021-03" db="EMBL/GenBank/DDBJ databases">
        <title>Chromosome level genome of the anhydrobiotic midge Polypedilum vanderplanki.</title>
        <authorList>
            <person name="Yoshida Y."/>
            <person name="Kikawada T."/>
            <person name="Gusev O."/>
        </authorList>
    </citation>
    <scope>NUCLEOTIDE SEQUENCE</scope>
    <source>
        <strain evidence="3">NIAS01</strain>
        <tissue evidence="3">Whole body or cell culture</tissue>
    </source>
</reference>
<feature type="chain" id="PRO_5039942273" evidence="2">
    <location>
        <begin position="23"/>
        <end position="351"/>
    </location>
</feature>
<protein>
    <submittedName>
        <fullName evidence="3">Uncharacterized protein</fullName>
    </submittedName>
</protein>
<comment type="caution">
    <text evidence="3">The sequence shown here is derived from an EMBL/GenBank/DDBJ whole genome shotgun (WGS) entry which is preliminary data.</text>
</comment>
<accession>A0A9J6BV52</accession>
<keyword evidence="4" id="KW-1185">Reference proteome</keyword>
<evidence type="ECO:0000313" key="4">
    <source>
        <dbReference type="Proteomes" id="UP001107558"/>
    </source>
</evidence>
<organism evidence="3 4">
    <name type="scientific">Polypedilum vanderplanki</name>
    <name type="common">Sleeping chironomid midge</name>
    <dbReference type="NCBI Taxonomy" id="319348"/>
    <lineage>
        <taxon>Eukaryota</taxon>
        <taxon>Metazoa</taxon>
        <taxon>Ecdysozoa</taxon>
        <taxon>Arthropoda</taxon>
        <taxon>Hexapoda</taxon>
        <taxon>Insecta</taxon>
        <taxon>Pterygota</taxon>
        <taxon>Neoptera</taxon>
        <taxon>Endopterygota</taxon>
        <taxon>Diptera</taxon>
        <taxon>Nematocera</taxon>
        <taxon>Chironomoidea</taxon>
        <taxon>Chironomidae</taxon>
        <taxon>Chironominae</taxon>
        <taxon>Polypedilum</taxon>
        <taxon>Polypedilum</taxon>
    </lineage>
</organism>